<keyword evidence="3" id="KW-1185">Reference proteome</keyword>
<dbReference type="RefSeq" id="WP_162672750.1">
    <property type="nucleotide sequence ID" value="NZ_LR593886.1"/>
</dbReference>
<gene>
    <name evidence="2" type="ORF">SOIL9_75060</name>
</gene>
<evidence type="ECO:0000256" key="1">
    <source>
        <dbReference type="SAM" id="Phobius"/>
    </source>
</evidence>
<accession>A0A6P2DJP5</accession>
<keyword evidence="1" id="KW-0812">Transmembrane</keyword>
<evidence type="ECO:0000313" key="2">
    <source>
        <dbReference type="EMBL" id="VTS02469.1"/>
    </source>
</evidence>
<feature type="transmembrane region" description="Helical" evidence="1">
    <location>
        <begin position="84"/>
        <end position="104"/>
    </location>
</feature>
<organism evidence="2 3">
    <name type="scientific">Gemmata massiliana</name>
    <dbReference type="NCBI Taxonomy" id="1210884"/>
    <lineage>
        <taxon>Bacteria</taxon>
        <taxon>Pseudomonadati</taxon>
        <taxon>Planctomycetota</taxon>
        <taxon>Planctomycetia</taxon>
        <taxon>Gemmatales</taxon>
        <taxon>Gemmataceae</taxon>
        <taxon>Gemmata</taxon>
    </lineage>
</organism>
<proteinExistence type="predicted"/>
<feature type="transmembrane region" description="Helical" evidence="1">
    <location>
        <begin position="46"/>
        <end position="64"/>
    </location>
</feature>
<name>A0A6P2DJP5_9BACT</name>
<keyword evidence="1" id="KW-0472">Membrane</keyword>
<dbReference type="Proteomes" id="UP000464178">
    <property type="component" value="Chromosome"/>
</dbReference>
<sequence>MAGAHTKGFRKRLDRPPPRVFLGVGALFLGLNHLSIALGFGLHPEALIAGCWLVLMGDWVLLAGRSFDAVWAWADPSGRRVIGLILLTLGAAFGAAEGVARIAYGQRLLN</sequence>
<dbReference type="EMBL" id="LR593886">
    <property type="protein sequence ID" value="VTS02469.1"/>
    <property type="molecule type" value="Genomic_DNA"/>
</dbReference>
<feature type="transmembrane region" description="Helical" evidence="1">
    <location>
        <begin position="20"/>
        <end position="40"/>
    </location>
</feature>
<dbReference type="AlphaFoldDB" id="A0A6P2DJP5"/>
<dbReference type="KEGG" id="gms:SOIL9_75060"/>
<keyword evidence="1" id="KW-1133">Transmembrane helix</keyword>
<protein>
    <submittedName>
        <fullName evidence="2">Uncharacterized protein</fullName>
    </submittedName>
</protein>
<reference evidence="2 3" key="1">
    <citation type="submission" date="2019-05" db="EMBL/GenBank/DDBJ databases">
        <authorList>
            <consortium name="Science for Life Laboratories"/>
        </authorList>
    </citation>
    <scope>NUCLEOTIDE SEQUENCE [LARGE SCALE GENOMIC DNA]</scope>
    <source>
        <strain evidence="2">Soil9</strain>
    </source>
</reference>
<evidence type="ECO:0000313" key="3">
    <source>
        <dbReference type="Proteomes" id="UP000464178"/>
    </source>
</evidence>